<reference evidence="16 17" key="1">
    <citation type="submission" date="2015-08" db="EMBL/GenBank/DDBJ databases">
        <title>Ancestral chromatin configuration constrains chromatin evolution on differentiating sex chromosomes in Drosophila.</title>
        <authorList>
            <person name="Zhou Q."/>
            <person name="Bachtrog D."/>
        </authorList>
    </citation>
    <scope>NUCLEOTIDE SEQUENCE [LARGE SCALE GENOMIC DNA]</scope>
    <source>
        <tissue evidence="16">Whole larvae</tissue>
    </source>
</reference>
<evidence type="ECO:0000256" key="7">
    <source>
        <dbReference type="ARBA" id="ARBA00022833"/>
    </source>
</evidence>
<evidence type="ECO:0000256" key="8">
    <source>
        <dbReference type="ARBA" id="ARBA00023157"/>
    </source>
</evidence>
<feature type="binding site" evidence="12">
    <location>
        <position position="221"/>
    </location>
    <ligand>
        <name>Zn(2+)</name>
        <dbReference type="ChEBI" id="CHEBI:29105"/>
        <label>1</label>
    </ligand>
</feature>
<dbReference type="Pfam" id="PF00149">
    <property type="entry name" value="Metallophos"/>
    <property type="match status" value="1"/>
</dbReference>
<evidence type="ECO:0000256" key="1">
    <source>
        <dbReference type="ARBA" id="ARBA00004613"/>
    </source>
</evidence>
<keyword evidence="11" id="KW-0326">Glycosidase</keyword>
<evidence type="ECO:0000256" key="14">
    <source>
        <dbReference type="SAM" id="SignalP"/>
    </source>
</evidence>
<keyword evidence="8 13" id="KW-1015">Disulfide bond</keyword>
<feature type="binding site" evidence="12">
    <location>
        <position position="219"/>
    </location>
    <ligand>
        <name>Zn(2+)</name>
        <dbReference type="ChEBI" id="CHEBI:29105"/>
        <label>1</label>
    </ligand>
</feature>
<dbReference type="GO" id="GO:0046513">
    <property type="term" value="P:ceramide biosynthetic process"/>
    <property type="evidence" value="ECO:0007669"/>
    <property type="project" value="TreeGrafter"/>
</dbReference>
<dbReference type="PANTHER" id="PTHR10340">
    <property type="entry name" value="SPHINGOMYELIN PHOSPHODIESTERASE"/>
    <property type="match status" value="1"/>
</dbReference>
<accession>A0A0M4ESD2</accession>
<dbReference type="PANTHER" id="PTHR10340:SF29">
    <property type="entry name" value="SPHINGOMYELIN PHOSPHODIESTERASE"/>
    <property type="match status" value="1"/>
</dbReference>
<evidence type="ECO:0000313" key="17">
    <source>
        <dbReference type="Proteomes" id="UP000494163"/>
    </source>
</evidence>
<dbReference type="PROSITE" id="PS50015">
    <property type="entry name" value="SAP_B"/>
    <property type="match status" value="1"/>
</dbReference>
<dbReference type="GO" id="GO:0005615">
    <property type="term" value="C:extracellular space"/>
    <property type="evidence" value="ECO:0007669"/>
    <property type="project" value="TreeGrafter"/>
</dbReference>
<comment type="cofactor">
    <cofactor evidence="12">
        <name>Zn(2+)</name>
        <dbReference type="ChEBI" id="CHEBI:29105"/>
    </cofactor>
    <text evidence="12">Binds 2 Zn(2+) ions per subunit.</text>
</comment>
<dbReference type="STRING" id="30019.A0A0M4ESD2"/>
<feature type="disulfide bond" evidence="13">
    <location>
        <begin position="595"/>
        <end position="599"/>
    </location>
</feature>
<dbReference type="GO" id="GO:0006685">
    <property type="term" value="P:sphingomyelin catabolic process"/>
    <property type="evidence" value="ECO:0007669"/>
    <property type="project" value="UniProtKB-UniRule"/>
</dbReference>
<gene>
    <name evidence="16" type="ORF">Dbus_chr3Rg2385</name>
</gene>
<dbReference type="GO" id="GO:0016798">
    <property type="term" value="F:hydrolase activity, acting on glycosyl bonds"/>
    <property type="evidence" value="ECO:0007669"/>
    <property type="project" value="UniProtKB-KW"/>
</dbReference>
<feature type="disulfide bond" evidence="13">
    <location>
        <begin position="234"/>
        <end position="239"/>
    </location>
</feature>
<keyword evidence="4 12" id="KW-0479">Metal-binding</keyword>
<feature type="binding site" evidence="12">
    <location>
        <position position="291"/>
    </location>
    <ligand>
        <name>Zn(2+)</name>
        <dbReference type="ChEBI" id="CHEBI:29105"/>
        <label>1</label>
    </ligand>
</feature>
<dbReference type="GO" id="GO:0016020">
    <property type="term" value="C:membrane"/>
    <property type="evidence" value="ECO:0007669"/>
    <property type="project" value="GOC"/>
</dbReference>
<comment type="function">
    <text evidence="11">Converts sphingomyelin to ceramide.</text>
</comment>
<feature type="disulfide bond" evidence="13">
    <location>
        <begin position="240"/>
        <end position="263"/>
    </location>
</feature>
<evidence type="ECO:0000256" key="12">
    <source>
        <dbReference type="PIRSR" id="PIRSR000948-1"/>
    </source>
</evidence>
<dbReference type="InterPro" id="IPR004843">
    <property type="entry name" value="Calcineurin-like_PHP"/>
</dbReference>
<keyword evidence="3" id="KW-0964">Secreted</keyword>
<keyword evidence="7 12" id="KW-0862">Zinc</keyword>
<dbReference type="InterPro" id="IPR008139">
    <property type="entry name" value="SaposinB_dom"/>
</dbReference>
<evidence type="ECO:0000256" key="10">
    <source>
        <dbReference type="ARBA" id="ARBA00047268"/>
    </source>
</evidence>
<proteinExistence type="inferred from homology"/>
<feature type="disulfide bond" evidence="13">
    <location>
        <begin position="132"/>
        <end position="143"/>
    </location>
</feature>
<dbReference type="GO" id="GO:0005764">
    <property type="term" value="C:lysosome"/>
    <property type="evidence" value="ECO:0007669"/>
    <property type="project" value="TreeGrafter"/>
</dbReference>
<dbReference type="GO" id="GO:0046872">
    <property type="term" value="F:metal ion binding"/>
    <property type="evidence" value="ECO:0007669"/>
    <property type="project" value="UniProtKB-KW"/>
</dbReference>
<dbReference type="InterPro" id="IPR045473">
    <property type="entry name" value="ASM_C"/>
</dbReference>
<organism evidence="16 17">
    <name type="scientific">Drosophila busckii</name>
    <name type="common">Fruit fly</name>
    <dbReference type="NCBI Taxonomy" id="30019"/>
    <lineage>
        <taxon>Eukaryota</taxon>
        <taxon>Metazoa</taxon>
        <taxon>Ecdysozoa</taxon>
        <taxon>Arthropoda</taxon>
        <taxon>Hexapoda</taxon>
        <taxon>Insecta</taxon>
        <taxon>Pterygota</taxon>
        <taxon>Neoptera</taxon>
        <taxon>Endopterygota</taxon>
        <taxon>Diptera</taxon>
        <taxon>Brachycera</taxon>
        <taxon>Muscomorpha</taxon>
        <taxon>Ephydroidea</taxon>
        <taxon>Drosophilidae</taxon>
        <taxon>Drosophila</taxon>
    </lineage>
</organism>
<dbReference type="AlphaFoldDB" id="A0A0M4ESD2"/>
<feature type="binding site" evidence="12">
    <location>
        <position position="291"/>
    </location>
    <ligand>
        <name>Zn(2+)</name>
        <dbReference type="ChEBI" id="CHEBI:29105"/>
        <label>2</label>
    </ligand>
</feature>
<feature type="domain" description="Saposin B-type" evidence="15">
    <location>
        <begin position="90"/>
        <end position="182"/>
    </location>
</feature>
<evidence type="ECO:0000256" key="11">
    <source>
        <dbReference type="PIRNR" id="PIRNR000948"/>
    </source>
</evidence>
<dbReference type="EC" id="3.1.4.12" evidence="11"/>
<feature type="binding site" evidence="12">
    <location>
        <position position="438"/>
    </location>
    <ligand>
        <name>Zn(2+)</name>
        <dbReference type="ChEBI" id="CHEBI:29105"/>
        <label>2</label>
    </ligand>
</feature>
<dbReference type="InterPro" id="IPR041805">
    <property type="entry name" value="ASMase/PPN1_MPP"/>
</dbReference>
<dbReference type="EMBL" id="CP012526">
    <property type="protein sequence ID" value="ALC47635.1"/>
    <property type="molecule type" value="Genomic_DNA"/>
</dbReference>
<dbReference type="OrthoDB" id="282973at2759"/>
<dbReference type="InterPro" id="IPR029052">
    <property type="entry name" value="Metallo-depent_PP-like"/>
</dbReference>
<feature type="binding site" evidence="12">
    <location>
        <position position="474"/>
    </location>
    <ligand>
        <name>Zn(2+)</name>
        <dbReference type="ChEBI" id="CHEBI:29105"/>
        <label>1</label>
    </ligand>
</feature>
<name>A0A0M4ESD2_DROBS</name>
<feature type="disulfide bond" evidence="13">
    <location>
        <begin position="94"/>
        <end position="178"/>
    </location>
</feature>
<comment type="similarity">
    <text evidence="2 11">Belongs to the acid sphingomyelinase family.</text>
</comment>
<keyword evidence="5 14" id="KW-0732">Signal</keyword>
<dbReference type="GO" id="GO:0061750">
    <property type="term" value="F:acid sphingomyelin phosphodiesterase activity"/>
    <property type="evidence" value="ECO:0007669"/>
    <property type="project" value="TreeGrafter"/>
</dbReference>
<comment type="catalytic activity">
    <reaction evidence="10">
        <text>a sphingomyelin + H2O = phosphocholine + an N-acylsphing-4-enine + H(+)</text>
        <dbReference type="Rhea" id="RHEA:19253"/>
        <dbReference type="ChEBI" id="CHEBI:15377"/>
        <dbReference type="ChEBI" id="CHEBI:15378"/>
        <dbReference type="ChEBI" id="CHEBI:17636"/>
        <dbReference type="ChEBI" id="CHEBI:52639"/>
        <dbReference type="ChEBI" id="CHEBI:295975"/>
        <dbReference type="EC" id="3.1.4.12"/>
    </reaction>
    <physiologicalReaction direction="left-to-right" evidence="10">
        <dbReference type="Rhea" id="RHEA:19254"/>
    </physiologicalReaction>
</comment>
<keyword evidence="9" id="KW-0325">Glycoprotein</keyword>
<dbReference type="InterPro" id="IPR011160">
    <property type="entry name" value="Sphingomy_PDE"/>
</dbReference>
<dbReference type="SUPFAM" id="SSF56300">
    <property type="entry name" value="Metallo-dependent phosphatases"/>
    <property type="match status" value="1"/>
</dbReference>
<evidence type="ECO:0000256" key="6">
    <source>
        <dbReference type="ARBA" id="ARBA00022801"/>
    </source>
</evidence>
<dbReference type="Pfam" id="PF19272">
    <property type="entry name" value="ASMase_C"/>
    <property type="match status" value="1"/>
</dbReference>
<dbReference type="SMART" id="SM00741">
    <property type="entry name" value="SapB"/>
    <property type="match status" value="1"/>
</dbReference>
<evidence type="ECO:0000256" key="5">
    <source>
        <dbReference type="ARBA" id="ARBA00022729"/>
    </source>
</evidence>
<comment type="subcellular location">
    <subcellularLocation>
        <location evidence="1">Secreted</location>
    </subcellularLocation>
</comment>
<feature type="binding site" evidence="12">
    <location>
        <position position="331"/>
    </location>
    <ligand>
        <name>Zn(2+)</name>
        <dbReference type="ChEBI" id="CHEBI:29105"/>
        <label>2</label>
    </ligand>
</feature>
<sequence length="682" mass="77463">MKCVLVLLAGIVAACAVNLPGVPIDFDLSDKVLSAIADDVAERFEQEYYTYLKTGVETPAFKTLTAQLAKSHSKKDIFTKELTELDTRDSFFVCTLCRSVVNVFARTIREEDGELHGENSAKVMKSIAMDVCRRLELQTEEVCEGLIDAELPTVEYIMRNSEIDSQSFCSLFLAFNFCNTGKNPAYNWTLKVDDKAIDGPKSDTPKRSDADLKICQFSDIHHDPLYEPGSLANCVEPMCCQRQKSTVQGTSDAAGHWGDYRDCDLPWHTFESALNHAAATEECDYIYQTGDVVDHMVWATSVEKNTGVLSKVANQFTKVFPKVPVYPCIGNHEPHPLNNFSPEDVPTEINTKWLYEHLYNDWSKWLPKETKETILKGGYYTVSPKKGFRIISLNSNDCYTDNYWLYHNGNNKIPQLQWFHDTLLAAEKAGEHVHVLTHIPSGDGTCWSVWAREYNRCISRFHKTITGIFNGHSHKDELNVFYSEEGHATAVAWNGGSVTTYSYKNPNYRVYDVNKDDSTVTNHRTYTFDLNAANKQPEKQPNWYLEYEFNKEFTEDTSPAGIDKLLDKLSENPELMRKYWRYRVTSAEPQVTAGCDRYCLASVLCRAAITVNTHRERCEELKKKLFIAVSKCKTFNVRDNKHFLNSAQLDKEEASKDDGAATMSIVSFTSLLALVLALRFGF</sequence>
<dbReference type="CDD" id="cd00842">
    <property type="entry name" value="MPP_ASMase"/>
    <property type="match status" value="1"/>
</dbReference>
<feature type="signal peptide" evidence="14">
    <location>
        <begin position="1"/>
        <end position="16"/>
    </location>
</feature>
<evidence type="ECO:0000313" key="16">
    <source>
        <dbReference type="EMBL" id="ALC47635.1"/>
    </source>
</evidence>
<evidence type="ECO:0000256" key="3">
    <source>
        <dbReference type="ARBA" id="ARBA00022525"/>
    </source>
</evidence>
<feature type="disulfide bond" evidence="13">
    <location>
        <begin position="97"/>
        <end position="169"/>
    </location>
</feature>
<protein>
    <recommendedName>
        <fullName evidence="11">Sphingomyelin phosphodiesterase</fullName>
        <ecNumber evidence="11">3.1.4.12</ecNumber>
    </recommendedName>
</protein>
<feature type="binding site" evidence="12">
    <location>
        <position position="472"/>
    </location>
    <ligand>
        <name>Zn(2+)</name>
        <dbReference type="ChEBI" id="CHEBI:29105"/>
        <label>2</label>
    </ligand>
</feature>
<feature type="chain" id="PRO_5005793698" description="Sphingomyelin phosphodiesterase" evidence="14">
    <location>
        <begin position="17"/>
        <end position="682"/>
    </location>
</feature>
<evidence type="ECO:0000256" key="13">
    <source>
        <dbReference type="PIRSR" id="PIRSR000948-2"/>
    </source>
</evidence>
<dbReference type="Gene3D" id="3.60.21.10">
    <property type="match status" value="2"/>
</dbReference>
<dbReference type="PROSITE" id="PS51257">
    <property type="entry name" value="PROKAR_LIPOPROTEIN"/>
    <property type="match status" value="1"/>
</dbReference>
<dbReference type="Proteomes" id="UP000494163">
    <property type="component" value="Chromosome 3R"/>
</dbReference>
<evidence type="ECO:0000256" key="9">
    <source>
        <dbReference type="ARBA" id="ARBA00023180"/>
    </source>
</evidence>
<evidence type="ECO:0000259" key="15">
    <source>
        <dbReference type="PROSITE" id="PS50015"/>
    </source>
</evidence>
<evidence type="ECO:0000256" key="2">
    <source>
        <dbReference type="ARBA" id="ARBA00008234"/>
    </source>
</evidence>
<dbReference type="PIRSF" id="PIRSF000948">
    <property type="entry name" value="Sphingomy_PDE"/>
    <property type="match status" value="1"/>
</dbReference>
<keyword evidence="6 11" id="KW-0378">Hydrolase</keyword>
<dbReference type="OMA" id="IMRNSEI"/>
<evidence type="ECO:0000256" key="4">
    <source>
        <dbReference type="ARBA" id="ARBA00022723"/>
    </source>
</evidence>
<keyword evidence="17" id="KW-1185">Reference proteome</keyword>
<dbReference type="SMR" id="A0A0M4ESD2"/>
<feature type="disulfide bond" evidence="13">
    <location>
        <begin position="398"/>
        <end position="446"/>
    </location>
</feature>